<sequence>MKKLLNELNPQQREAVLYFDSPLLILAGAGSGKTRVITYKIAYMVRELSFSPERILAITFTNKAAREMKERVEKLLGSDVPVFVSTFHSFCVRLLRSHAAKVGLKPNFVIVDTEDKKRLLKEVVKELNLDTELYSPSALSSVLSNIKNGTFSLDSAQVYYDRISPIFELYNRKLKELNAVDFDDLLLYGRDILSDERTRSYYERYFQYLLIDEYQDTNRIQYEIARSIAGRKGNICVVGDEDQCIYTWRGANIENILSFERDFKNAKVIKLEKNYRCTKVILEAANAVISNNRLRKGKRLYTDNQTGEPIRLFRAETDSEESLFVSKAIKNLIKKGISPKDIAVFYRTNSLSRSIEDALRREGISYQIVGGVKFYERKEIKDILAYLRLSLFEEDLISLFRVLNVPKRGLGSAVEERLRRITERERSWSGVLSKLEGELRMEKQRRAVRELRETLEILKGKTSELSPYELIKFIVTVTNYEDYLRNEFKEDFEQRLENVRELGNTIQEFSERTGLKGEELYLDFLTTVTLSSDQDEIENAEKVTLMTVHASKGLEFPVVFVTGLEEGVFPHFKSSDSSEEIEEERRLFYVAVTRAKRLLTLSYAKKRRTFGKLRDTKPSRFISEIPSNLIKEVKKRTRGETLREKTENLEIEKSRKPKLVFHKKYGKGVVKRVDGRGENAKVTAFFSNYGEKTIIMKFLKVLA</sequence>
<comment type="similarity">
    <text evidence="1">Belongs to the helicase family. UvrD subfamily.</text>
</comment>
<keyword evidence="5 12" id="KW-0067">ATP-binding</keyword>
<dbReference type="PROSITE" id="PS51217">
    <property type="entry name" value="UVRD_HELICASE_CTER"/>
    <property type="match status" value="1"/>
</dbReference>
<feature type="binding site" evidence="12">
    <location>
        <begin position="27"/>
        <end position="34"/>
    </location>
    <ligand>
        <name>ATP</name>
        <dbReference type="ChEBI" id="CHEBI:30616"/>
    </ligand>
</feature>
<dbReference type="GO" id="GO:0043138">
    <property type="term" value="F:3'-5' DNA helicase activity"/>
    <property type="evidence" value="ECO:0007669"/>
    <property type="project" value="UniProtKB-EC"/>
</dbReference>
<protein>
    <recommendedName>
        <fullName evidence="9">DNA 3'-5' helicase</fullName>
        <ecNumber evidence="9">5.6.2.4</ecNumber>
    </recommendedName>
    <alternativeName>
        <fullName evidence="10">DNA 3'-5' helicase II</fullName>
    </alternativeName>
</protein>
<keyword evidence="2 12" id="KW-0547">Nucleotide-binding</keyword>
<accession>A0A521BVH5</accession>
<dbReference type="CDD" id="cd18807">
    <property type="entry name" value="SF1_C_UvrD"/>
    <property type="match status" value="1"/>
</dbReference>
<evidence type="ECO:0000256" key="1">
    <source>
        <dbReference type="ARBA" id="ARBA00009922"/>
    </source>
</evidence>
<dbReference type="EMBL" id="FXTM01000008">
    <property type="protein sequence ID" value="SMO51202.1"/>
    <property type="molecule type" value="Genomic_DNA"/>
</dbReference>
<evidence type="ECO:0000256" key="4">
    <source>
        <dbReference type="ARBA" id="ARBA00022806"/>
    </source>
</evidence>
<name>A0A521BVH5_9BACT</name>
<evidence type="ECO:0000256" key="6">
    <source>
        <dbReference type="ARBA" id="ARBA00023125"/>
    </source>
</evidence>
<comment type="catalytic activity">
    <reaction evidence="8">
        <text>Couples ATP hydrolysis with the unwinding of duplex DNA by translocating in the 3'-5' direction.</text>
        <dbReference type="EC" id="5.6.2.4"/>
    </reaction>
</comment>
<dbReference type="Gene3D" id="1.10.486.10">
    <property type="entry name" value="PCRA, domain 4"/>
    <property type="match status" value="1"/>
</dbReference>
<dbReference type="Pfam" id="PF00580">
    <property type="entry name" value="UvrD-helicase"/>
    <property type="match status" value="1"/>
</dbReference>
<dbReference type="InterPro" id="IPR013986">
    <property type="entry name" value="DExx_box_DNA_helicase_dom_sf"/>
</dbReference>
<dbReference type="Gene3D" id="3.40.50.300">
    <property type="entry name" value="P-loop containing nucleotide triphosphate hydrolases"/>
    <property type="match status" value="2"/>
</dbReference>
<dbReference type="CDD" id="cd17932">
    <property type="entry name" value="DEXQc_UvrD"/>
    <property type="match status" value="1"/>
</dbReference>
<dbReference type="PANTHER" id="PTHR11070">
    <property type="entry name" value="UVRD / RECB / PCRA DNA HELICASE FAMILY MEMBER"/>
    <property type="match status" value="1"/>
</dbReference>
<dbReference type="InterPro" id="IPR014017">
    <property type="entry name" value="DNA_helicase_UvrD-like_C"/>
</dbReference>
<dbReference type="InterPro" id="IPR014016">
    <property type="entry name" value="UvrD-like_ATP-bd"/>
</dbReference>
<dbReference type="InterPro" id="IPR027417">
    <property type="entry name" value="P-loop_NTPase"/>
</dbReference>
<dbReference type="GO" id="GO:0000725">
    <property type="term" value="P:recombinational repair"/>
    <property type="evidence" value="ECO:0007669"/>
    <property type="project" value="TreeGrafter"/>
</dbReference>
<keyword evidence="16" id="KW-1185">Reference proteome</keyword>
<evidence type="ECO:0000256" key="2">
    <source>
        <dbReference type="ARBA" id="ARBA00022741"/>
    </source>
</evidence>
<dbReference type="Proteomes" id="UP000317315">
    <property type="component" value="Unassembled WGS sequence"/>
</dbReference>
<dbReference type="AlphaFoldDB" id="A0A521BVH5"/>
<evidence type="ECO:0000256" key="10">
    <source>
        <dbReference type="ARBA" id="ARBA00034923"/>
    </source>
</evidence>
<dbReference type="GO" id="GO:0005829">
    <property type="term" value="C:cytosol"/>
    <property type="evidence" value="ECO:0007669"/>
    <property type="project" value="TreeGrafter"/>
</dbReference>
<dbReference type="SUPFAM" id="SSF52540">
    <property type="entry name" value="P-loop containing nucleoside triphosphate hydrolases"/>
    <property type="match status" value="1"/>
</dbReference>
<evidence type="ECO:0000256" key="7">
    <source>
        <dbReference type="ARBA" id="ARBA00023235"/>
    </source>
</evidence>
<dbReference type="EC" id="5.6.2.4" evidence="9"/>
<dbReference type="InterPro" id="IPR000212">
    <property type="entry name" value="DNA_helicase_UvrD/REP"/>
</dbReference>
<evidence type="ECO:0000259" key="14">
    <source>
        <dbReference type="PROSITE" id="PS51217"/>
    </source>
</evidence>
<evidence type="ECO:0000256" key="12">
    <source>
        <dbReference type="PROSITE-ProRule" id="PRU00560"/>
    </source>
</evidence>
<proteinExistence type="inferred from homology"/>
<evidence type="ECO:0000256" key="11">
    <source>
        <dbReference type="ARBA" id="ARBA00048988"/>
    </source>
</evidence>
<dbReference type="RefSeq" id="WP_142934905.1">
    <property type="nucleotide sequence ID" value="NZ_FXTM01000008.1"/>
</dbReference>
<evidence type="ECO:0000256" key="3">
    <source>
        <dbReference type="ARBA" id="ARBA00022801"/>
    </source>
</evidence>
<dbReference type="GO" id="GO:0005524">
    <property type="term" value="F:ATP binding"/>
    <property type="evidence" value="ECO:0007669"/>
    <property type="project" value="UniProtKB-UniRule"/>
</dbReference>
<feature type="domain" description="UvrD-like helicase C-terminal" evidence="14">
    <location>
        <begin position="279"/>
        <end position="553"/>
    </location>
</feature>
<dbReference type="Pfam" id="PF13361">
    <property type="entry name" value="UvrD_C"/>
    <property type="match status" value="1"/>
</dbReference>
<dbReference type="PANTHER" id="PTHR11070:SF2">
    <property type="entry name" value="ATP-DEPENDENT DNA HELICASE SRS2"/>
    <property type="match status" value="1"/>
</dbReference>
<evidence type="ECO:0000256" key="8">
    <source>
        <dbReference type="ARBA" id="ARBA00034617"/>
    </source>
</evidence>
<dbReference type="PROSITE" id="PS51198">
    <property type="entry name" value="UVRD_HELICASE_ATP_BIND"/>
    <property type="match status" value="1"/>
</dbReference>
<evidence type="ECO:0000256" key="9">
    <source>
        <dbReference type="ARBA" id="ARBA00034808"/>
    </source>
</evidence>
<dbReference type="OrthoDB" id="9810135at2"/>
<evidence type="ECO:0000259" key="13">
    <source>
        <dbReference type="PROSITE" id="PS51198"/>
    </source>
</evidence>
<evidence type="ECO:0000313" key="16">
    <source>
        <dbReference type="Proteomes" id="UP000317315"/>
    </source>
</evidence>
<dbReference type="GO" id="GO:0033202">
    <property type="term" value="C:DNA helicase complex"/>
    <property type="evidence" value="ECO:0007669"/>
    <property type="project" value="TreeGrafter"/>
</dbReference>
<gene>
    <name evidence="15" type="ORF">SAMN06269117_10817</name>
</gene>
<reference evidence="15 16" key="1">
    <citation type="submission" date="2017-05" db="EMBL/GenBank/DDBJ databases">
        <authorList>
            <person name="Varghese N."/>
            <person name="Submissions S."/>
        </authorList>
    </citation>
    <scope>NUCLEOTIDE SEQUENCE [LARGE SCALE GENOMIC DNA]</scope>
    <source>
        <strain evidence="15 16">DSM 16304</strain>
    </source>
</reference>
<keyword evidence="6" id="KW-0238">DNA-binding</keyword>
<evidence type="ECO:0000256" key="5">
    <source>
        <dbReference type="ARBA" id="ARBA00022840"/>
    </source>
</evidence>
<keyword evidence="7" id="KW-0413">Isomerase</keyword>
<keyword evidence="4 12" id="KW-0347">Helicase</keyword>
<dbReference type="GO" id="GO:0016887">
    <property type="term" value="F:ATP hydrolysis activity"/>
    <property type="evidence" value="ECO:0007669"/>
    <property type="project" value="RHEA"/>
</dbReference>
<comment type="catalytic activity">
    <reaction evidence="11">
        <text>ATP + H2O = ADP + phosphate + H(+)</text>
        <dbReference type="Rhea" id="RHEA:13065"/>
        <dbReference type="ChEBI" id="CHEBI:15377"/>
        <dbReference type="ChEBI" id="CHEBI:15378"/>
        <dbReference type="ChEBI" id="CHEBI:30616"/>
        <dbReference type="ChEBI" id="CHEBI:43474"/>
        <dbReference type="ChEBI" id="CHEBI:456216"/>
        <dbReference type="EC" id="5.6.2.4"/>
    </reaction>
</comment>
<organism evidence="15 16">
    <name type="scientific">Balnearium lithotrophicum</name>
    <dbReference type="NCBI Taxonomy" id="223788"/>
    <lineage>
        <taxon>Bacteria</taxon>
        <taxon>Pseudomonadati</taxon>
        <taxon>Aquificota</taxon>
        <taxon>Aquificia</taxon>
        <taxon>Desulfurobacteriales</taxon>
        <taxon>Desulfurobacteriaceae</taxon>
        <taxon>Balnearium</taxon>
    </lineage>
</organism>
<evidence type="ECO:0000313" key="15">
    <source>
        <dbReference type="EMBL" id="SMO51202.1"/>
    </source>
</evidence>
<feature type="domain" description="UvrD-like helicase ATP-binding" evidence="13">
    <location>
        <begin position="6"/>
        <end position="278"/>
    </location>
</feature>
<dbReference type="Gene3D" id="1.10.10.160">
    <property type="match status" value="1"/>
</dbReference>
<keyword evidence="3 12" id="KW-0378">Hydrolase</keyword>
<dbReference type="GO" id="GO:0003677">
    <property type="term" value="F:DNA binding"/>
    <property type="evidence" value="ECO:0007669"/>
    <property type="project" value="UniProtKB-KW"/>
</dbReference>